<name>I1CQH1_RHIO9</name>
<sequence length="64" mass="7123">MAYADDVLVFLTRPTELQTLLHLVSLYGKASNARLNRGKTMAVSLSGEDHHDWRQTPIANGITQ</sequence>
<evidence type="ECO:0000313" key="3">
    <source>
        <dbReference type="Proteomes" id="UP000009138"/>
    </source>
</evidence>
<dbReference type="OrthoDB" id="2426083at2759"/>
<evidence type="ECO:0000259" key="1">
    <source>
        <dbReference type="PROSITE" id="PS50878"/>
    </source>
</evidence>
<proteinExistence type="predicted"/>
<organism evidence="2 3">
    <name type="scientific">Rhizopus delemar (strain RA 99-880 / ATCC MYA-4621 / FGSC 9543 / NRRL 43880)</name>
    <name type="common">Mucormycosis agent</name>
    <name type="synonym">Rhizopus arrhizus var. delemar</name>
    <dbReference type="NCBI Taxonomy" id="246409"/>
    <lineage>
        <taxon>Eukaryota</taxon>
        <taxon>Fungi</taxon>
        <taxon>Fungi incertae sedis</taxon>
        <taxon>Mucoromycota</taxon>
        <taxon>Mucoromycotina</taxon>
        <taxon>Mucoromycetes</taxon>
        <taxon>Mucorales</taxon>
        <taxon>Mucorineae</taxon>
        <taxon>Rhizopodaceae</taxon>
        <taxon>Rhizopus</taxon>
    </lineage>
</organism>
<dbReference type="RefSeq" id="XP_067526097.1">
    <property type="nucleotide sequence ID" value="XM_067669996.1"/>
</dbReference>
<dbReference type="InParanoid" id="I1CQH1"/>
<dbReference type="AlphaFoldDB" id="I1CQH1"/>
<gene>
    <name evidence="2" type="ORF">RO3G_15412</name>
</gene>
<dbReference type="GeneID" id="93622377"/>
<protein>
    <recommendedName>
        <fullName evidence="1">Reverse transcriptase domain-containing protein</fullName>
    </recommendedName>
</protein>
<keyword evidence="3" id="KW-1185">Reference proteome</keyword>
<reference evidence="2 3" key="1">
    <citation type="journal article" date="2009" name="PLoS Genet.">
        <title>Genomic analysis of the basal lineage fungus Rhizopus oryzae reveals a whole-genome duplication.</title>
        <authorList>
            <person name="Ma L.-J."/>
            <person name="Ibrahim A.S."/>
            <person name="Skory C."/>
            <person name="Grabherr M.G."/>
            <person name="Burger G."/>
            <person name="Butler M."/>
            <person name="Elias M."/>
            <person name="Idnurm A."/>
            <person name="Lang B.F."/>
            <person name="Sone T."/>
            <person name="Abe A."/>
            <person name="Calvo S.E."/>
            <person name="Corrochano L.M."/>
            <person name="Engels R."/>
            <person name="Fu J."/>
            <person name="Hansberg W."/>
            <person name="Kim J.-M."/>
            <person name="Kodira C.D."/>
            <person name="Koehrsen M.J."/>
            <person name="Liu B."/>
            <person name="Miranda-Saavedra D."/>
            <person name="O'Leary S."/>
            <person name="Ortiz-Castellanos L."/>
            <person name="Poulter R."/>
            <person name="Rodriguez-Romero J."/>
            <person name="Ruiz-Herrera J."/>
            <person name="Shen Y.-Q."/>
            <person name="Zeng Q."/>
            <person name="Galagan J."/>
            <person name="Birren B.W."/>
            <person name="Cuomo C.A."/>
            <person name="Wickes B.L."/>
        </authorList>
    </citation>
    <scope>NUCLEOTIDE SEQUENCE [LARGE SCALE GENOMIC DNA]</scope>
    <source>
        <strain evidence="3">RA 99-880 / ATCC MYA-4621 / FGSC 9543 / NRRL 43880</strain>
    </source>
</reference>
<evidence type="ECO:0000313" key="2">
    <source>
        <dbReference type="EMBL" id="EIE90701.1"/>
    </source>
</evidence>
<dbReference type="Proteomes" id="UP000009138">
    <property type="component" value="Unassembled WGS sequence"/>
</dbReference>
<accession>I1CQH1</accession>
<dbReference type="PROSITE" id="PS50878">
    <property type="entry name" value="RT_POL"/>
    <property type="match status" value="1"/>
</dbReference>
<dbReference type="EMBL" id="CH476747">
    <property type="protein sequence ID" value="EIE90701.1"/>
    <property type="molecule type" value="Genomic_DNA"/>
</dbReference>
<feature type="domain" description="Reverse transcriptase" evidence="1">
    <location>
        <begin position="1"/>
        <end position="58"/>
    </location>
</feature>
<dbReference type="InterPro" id="IPR000477">
    <property type="entry name" value="RT_dom"/>
</dbReference>
<dbReference type="VEuPathDB" id="FungiDB:RO3G_15412"/>